<name>A0ABV6MF97_9ACTN</name>
<evidence type="ECO:0000256" key="1">
    <source>
        <dbReference type="ARBA" id="ARBA00022729"/>
    </source>
</evidence>
<organism evidence="2 3">
    <name type="scientific">Phytohabitans kaempferiae</name>
    <dbReference type="NCBI Taxonomy" id="1620943"/>
    <lineage>
        <taxon>Bacteria</taxon>
        <taxon>Bacillati</taxon>
        <taxon>Actinomycetota</taxon>
        <taxon>Actinomycetes</taxon>
        <taxon>Micromonosporales</taxon>
        <taxon>Micromonosporaceae</taxon>
    </lineage>
</organism>
<protein>
    <submittedName>
        <fullName evidence="2">Extracellular solute-binding protein</fullName>
    </submittedName>
</protein>
<keyword evidence="1" id="KW-0732">Signal</keyword>
<gene>
    <name evidence="2" type="ORF">ACFFIA_37970</name>
</gene>
<dbReference type="SUPFAM" id="SSF53850">
    <property type="entry name" value="Periplasmic binding protein-like II"/>
    <property type="match status" value="1"/>
</dbReference>
<dbReference type="EMBL" id="JBHLUH010000083">
    <property type="protein sequence ID" value="MFC0533408.1"/>
    <property type="molecule type" value="Genomic_DNA"/>
</dbReference>
<dbReference type="PANTHER" id="PTHR30006:SF24">
    <property type="entry name" value="SLL0237 PROTEIN"/>
    <property type="match status" value="1"/>
</dbReference>
<dbReference type="Gene3D" id="3.40.190.10">
    <property type="entry name" value="Periplasmic binding protein-like II"/>
    <property type="match status" value="2"/>
</dbReference>
<dbReference type="InterPro" id="IPR006059">
    <property type="entry name" value="SBP"/>
</dbReference>
<evidence type="ECO:0000313" key="2">
    <source>
        <dbReference type="EMBL" id="MFC0533408.1"/>
    </source>
</evidence>
<sequence length="390" mass="41825">MSAALTRGHERAFWCALPVSLSQCWDGSQMDRRYALRLTGLAVVAALTVVAGTGCGGSDPDPAPGAGELEDRLVIMGPGGDLGANYQKAFRQFADSSGVRIQYVEGVTTANLAKIVGQKANPQADILLGTMETYFAGQAQGLWAAVDKDVVTNLNRVPEWARVPGDAAVTPLLNVPVLFYNKEKYAAAGLAPPSDYQDLFIDEKLRGHVAIPDVDNGYTKAYLAMRSQRLAGSTADPTPAIEELLAKGKDWFYQFPHTPAQMGQLVASGQVWIGLDGATRVNDMRKQGMPVEWVVPSELAGIPLPWSAIKNGPHPNAAQAFLNWAVSPEGQEQLQTNTRINATTEVPPSAELQGQLLTPEDLKKVVKFDEETMVASSAAWKAAWGKLVGA</sequence>
<dbReference type="PANTHER" id="PTHR30006">
    <property type="entry name" value="THIAMINE-BINDING PERIPLASMIC PROTEIN-RELATED"/>
    <property type="match status" value="1"/>
</dbReference>
<dbReference type="Pfam" id="PF13416">
    <property type="entry name" value="SBP_bac_8"/>
    <property type="match status" value="1"/>
</dbReference>
<proteinExistence type="predicted"/>
<evidence type="ECO:0000313" key="3">
    <source>
        <dbReference type="Proteomes" id="UP001589867"/>
    </source>
</evidence>
<reference evidence="2 3" key="1">
    <citation type="submission" date="2024-09" db="EMBL/GenBank/DDBJ databases">
        <authorList>
            <person name="Sun Q."/>
            <person name="Mori K."/>
        </authorList>
    </citation>
    <scope>NUCLEOTIDE SEQUENCE [LARGE SCALE GENOMIC DNA]</scope>
    <source>
        <strain evidence="2 3">TBRC 3947</strain>
    </source>
</reference>
<dbReference type="Proteomes" id="UP001589867">
    <property type="component" value="Unassembled WGS sequence"/>
</dbReference>
<dbReference type="RefSeq" id="WP_377260974.1">
    <property type="nucleotide sequence ID" value="NZ_JBHLUH010000083.1"/>
</dbReference>
<comment type="caution">
    <text evidence="2">The sequence shown here is derived from an EMBL/GenBank/DDBJ whole genome shotgun (WGS) entry which is preliminary data.</text>
</comment>
<keyword evidence="3" id="KW-1185">Reference proteome</keyword>
<accession>A0ABV6MF97</accession>